<feature type="transmembrane region" description="Helical" evidence="2">
    <location>
        <begin position="103"/>
        <end position="123"/>
    </location>
</feature>
<feature type="domain" description="PPM-type phosphatase" evidence="3">
    <location>
        <begin position="162"/>
        <end position="370"/>
    </location>
</feature>
<accession>A0A512DC05</accession>
<dbReference type="Proteomes" id="UP000321181">
    <property type="component" value="Unassembled WGS sequence"/>
</dbReference>
<dbReference type="Gene3D" id="3.60.40.10">
    <property type="entry name" value="PPM-type phosphatase domain"/>
    <property type="match status" value="1"/>
</dbReference>
<dbReference type="GO" id="GO:0016791">
    <property type="term" value="F:phosphatase activity"/>
    <property type="evidence" value="ECO:0007669"/>
    <property type="project" value="TreeGrafter"/>
</dbReference>
<dbReference type="EMBL" id="BJYY01000013">
    <property type="protein sequence ID" value="GEO34011.1"/>
    <property type="molecule type" value="Genomic_DNA"/>
</dbReference>
<dbReference type="InterPro" id="IPR001932">
    <property type="entry name" value="PPM-type_phosphatase-like_dom"/>
</dbReference>
<comment type="caution">
    <text evidence="4">The sequence shown here is derived from an EMBL/GenBank/DDBJ whole genome shotgun (WGS) entry which is preliminary data.</text>
</comment>
<keyword evidence="2" id="KW-0472">Membrane</keyword>
<dbReference type="PANTHER" id="PTHR43156:SF2">
    <property type="entry name" value="STAGE II SPORULATION PROTEIN E"/>
    <property type="match status" value="1"/>
</dbReference>
<proteinExistence type="predicted"/>
<feature type="transmembrane region" description="Helical" evidence="2">
    <location>
        <begin position="68"/>
        <end position="91"/>
    </location>
</feature>
<dbReference type="SUPFAM" id="SSF81606">
    <property type="entry name" value="PP2C-like"/>
    <property type="match status" value="1"/>
</dbReference>
<dbReference type="PANTHER" id="PTHR43156">
    <property type="entry name" value="STAGE II SPORULATION PROTEIN E-RELATED"/>
    <property type="match status" value="1"/>
</dbReference>
<evidence type="ECO:0000313" key="4">
    <source>
        <dbReference type="EMBL" id="GEO34011.1"/>
    </source>
</evidence>
<gene>
    <name evidence="4" type="ORF">CAE01nite_17360</name>
</gene>
<sequence>MGTLADVTTQGFGGPRQSHLARRLPAWLQRAGASRQGVLTAMLVVVSLLVAVGIVVARRYVPVSSIILLMLLAGYLLRLRGTVIVCALVVVEVAVLHFSGLAVYTPGMAVVQAIALVAVLRLARRQDRLGLRGAAGNVMLVDLRDRLEAHGSVPPLPAGWRVDHALRAAYAEAFSGDFLVAARPASGRMLEVVLVDVSGKGQDAGVRSLLLSGAFGGLLGAMPREDFLTAANDYLLRQDWDEGFATAVHVAVDLRSGDFWVASAGHLPAVHRHAGSGTFEVLDTVGGPALGIVPIPVFQMHAGRLLPGDVLMLYTDGVVETPGADLEIGIDRLLGVAERVVATGRGGAEAVLDGVRTGEDDDRAVVLLHRE</sequence>
<dbReference type="InterPro" id="IPR036457">
    <property type="entry name" value="PPM-type-like_dom_sf"/>
</dbReference>
<dbReference type="Pfam" id="PF07228">
    <property type="entry name" value="SpoIIE"/>
    <property type="match status" value="1"/>
</dbReference>
<feature type="transmembrane region" description="Helical" evidence="2">
    <location>
        <begin position="37"/>
        <end position="56"/>
    </location>
</feature>
<evidence type="ECO:0000313" key="5">
    <source>
        <dbReference type="Proteomes" id="UP000321181"/>
    </source>
</evidence>
<dbReference type="SMART" id="SM00331">
    <property type="entry name" value="PP2C_SIG"/>
    <property type="match status" value="1"/>
</dbReference>
<keyword evidence="2" id="KW-0812">Transmembrane</keyword>
<evidence type="ECO:0000256" key="2">
    <source>
        <dbReference type="SAM" id="Phobius"/>
    </source>
</evidence>
<evidence type="ECO:0000259" key="3">
    <source>
        <dbReference type="SMART" id="SM00331"/>
    </source>
</evidence>
<keyword evidence="2" id="KW-1133">Transmembrane helix</keyword>
<name>A0A512DC05_9CELL</name>
<dbReference type="AlphaFoldDB" id="A0A512DC05"/>
<protein>
    <recommendedName>
        <fullName evidence="3">PPM-type phosphatase domain-containing protein</fullName>
    </recommendedName>
</protein>
<keyword evidence="5" id="KW-1185">Reference proteome</keyword>
<dbReference type="InterPro" id="IPR052016">
    <property type="entry name" value="Bact_Sigma-Reg"/>
</dbReference>
<evidence type="ECO:0000256" key="1">
    <source>
        <dbReference type="ARBA" id="ARBA00022801"/>
    </source>
</evidence>
<reference evidence="4 5" key="1">
    <citation type="submission" date="2019-07" db="EMBL/GenBank/DDBJ databases">
        <title>Whole genome shotgun sequence of Cellulomonas aerilata NBRC 106308.</title>
        <authorList>
            <person name="Hosoyama A."/>
            <person name="Uohara A."/>
            <person name="Ohji S."/>
            <person name="Ichikawa N."/>
        </authorList>
    </citation>
    <scope>NUCLEOTIDE SEQUENCE [LARGE SCALE GENOMIC DNA]</scope>
    <source>
        <strain evidence="4 5">NBRC 106308</strain>
    </source>
</reference>
<keyword evidence="1" id="KW-0378">Hydrolase</keyword>
<organism evidence="4 5">
    <name type="scientific">Cellulomonas aerilata</name>
    <dbReference type="NCBI Taxonomy" id="515326"/>
    <lineage>
        <taxon>Bacteria</taxon>
        <taxon>Bacillati</taxon>
        <taxon>Actinomycetota</taxon>
        <taxon>Actinomycetes</taxon>
        <taxon>Micrococcales</taxon>
        <taxon>Cellulomonadaceae</taxon>
        <taxon>Cellulomonas</taxon>
    </lineage>
</organism>